<dbReference type="NCBIfam" id="NF002357">
    <property type="entry name" value="PRK01318.2-4"/>
    <property type="match status" value="1"/>
</dbReference>
<evidence type="ECO:0000256" key="10">
    <source>
        <dbReference type="ARBA" id="ARBA00023186"/>
    </source>
</evidence>
<keyword evidence="9 13" id="KW-0472">Membrane</keyword>
<dbReference type="AlphaFoldDB" id="A0A7H9CHT3"/>
<evidence type="ECO:0000313" key="17">
    <source>
        <dbReference type="Proteomes" id="UP000509414"/>
    </source>
</evidence>
<dbReference type="CDD" id="cd19960">
    <property type="entry name" value="YidC_peri"/>
    <property type="match status" value="1"/>
</dbReference>
<dbReference type="PANTHER" id="PTHR12428">
    <property type="entry name" value="OXA1"/>
    <property type="match status" value="1"/>
</dbReference>
<keyword evidence="8 13" id="KW-1133">Transmembrane helix</keyword>
<feature type="transmembrane region" description="Helical" evidence="13">
    <location>
        <begin position="332"/>
        <end position="352"/>
    </location>
</feature>
<dbReference type="InterPro" id="IPR001708">
    <property type="entry name" value="YidC/ALB3/OXA1/COX18"/>
</dbReference>
<proteinExistence type="inferred from homology"/>
<evidence type="ECO:0000256" key="8">
    <source>
        <dbReference type="ARBA" id="ARBA00022989"/>
    </source>
</evidence>
<keyword evidence="4 13" id="KW-0813">Transport</keyword>
<feature type="transmembrane region" description="Helical" evidence="13">
    <location>
        <begin position="475"/>
        <end position="497"/>
    </location>
</feature>
<dbReference type="NCBIfam" id="TIGR03592">
    <property type="entry name" value="yidC_oxa1_cterm"/>
    <property type="match status" value="1"/>
</dbReference>
<evidence type="ECO:0000256" key="3">
    <source>
        <dbReference type="ARBA" id="ARBA00015325"/>
    </source>
</evidence>
<evidence type="ECO:0000256" key="1">
    <source>
        <dbReference type="ARBA" id="ARBA00004429"/>
    </source>
</evidence>
<evidence type="ECO:0000259" key="15">
    <source>
        <dbReference type="Pfam" id="PF14849"/>
    </source>
</evidence>
<evidence type="ECO:0000256" key="5">
    <source>
        <dbReference type="ARBA" id="ARBA00022475"/>
    </source>
</evidence>
<dbReference type="NCBIfam" id="TIGR03593">
    <property type="entry name" value="yidC_nterm"/>
    <property type="match status" value="1"/>
</dbReference>
<name>A0A7H9CHT3_9BACT</name>
<dbReference type="PRINTS" id="PR01900">
    <property type="entry name" value="YIDCPROTEIN"/>
</dbReference>
<evidence type="ECO:0000256" key="11">
    <source>
        <dbReference type="ARBA" id="ARBA00033245"/>
    </source>
</evidence>
<dbReference type="GO" id="GO:0015031">
    <property type="term" value="P:protein transport"/>
    <property type="evidence" value="ECO:0007669"/>
    <property type="project" value="UniProtKB-KW"/>
</dbReference>
<keyword evidence="17" id="KW-1185">Reference proteome</keyword>
<dbReference type="CDD" id="cd20070">
    <property type="entry name" value="5TM_YidC_Alb3"/>
    <property type="match status" value="1"/>
</dbReference>
<evidence type="ECO:0000256" key="7">
    <source>
        <dbReference type="ARBA" id="ARBA00022927"/>
    </source>
</evidence>
<comment type="subcellular location">
    <subcellularLocation>
        <location evidence="1">Cell inner membrane</location>
        <topology evidence="1">Multi-pass membrane protein</topology>
    </subcellularLocation>
    <subcellularLocation>
        <location evidence="13">Cell membrane</location>
        <topology evidence="13">Multi-pass membrane protein</topology>
    </subcellularLocation>
</comment>
<dbReference type="KEGG" id="cinf:CINF_1170"/>
<comment type="similarity">
    <text evidence="2 13">Belongs to the OXA1/ALB3/YidC family. Type 1 subfamily.</text>
</comment>
<keyword evidence="5 13" id="KW-1003">Cell membrane</keyword>
<dbReference type="GO" id="GO:0051205">
    <property type="term" value="P:protein insertion into membrane"/>
    <property type="evidence" value="ECO:0007669"/>
    <property type="project" value="TreeGrafter"/>
</dbReference>
<reference evidence="16 17" key="1">
    <citation type="submission" date="2020-02" db="EMBL/GenBank/DDBJ databases">
        <title>Complete genome sequence of the novel Campylobacter species Candidatus Campylobacter infans.</title>
        <authorList>
            <person name="Duim B."/>
            <person name="Zomer A."/>
            <person name="van der Graaf L."/>
            <person name="Wagenaar J."/>
        </authorList>
    </citation>
    <scope>NUCLEOTIDE SEQUENCE [LARGE SCALE GENOMIC DNA]</scope>
    <source>
        <strain evidence="16 17">19S00001</strain>
    </source>
</reference>
<evidence type="ECO:0000256" key="9">
    <source>
        <dbReference type="ARBA" id="ARBA00023136"/>
    </source>
</evidence>
<dbReference type="PANTHER" id="PTHR12428:SF65">
    <property type="entry name" value="CYTOCHROME C OXIDASE ASSEMBLY PROTEIN COX18, MITOCHONDRIAL"/>
    <property type="match status" value="1"/>
</dbReference>
<evidence type="ECO:0000256" key="12">
    <source>
        <dbReference type="ARBA" id="ARBA00033342"/>
    </source>
</evidence>
<feature type="transmembrane region" description="Helical" evidence="13">
    <location>
        <begin position="395"/>
        <end position="418"/>
    </location>
</feature>
<dbReference type="InterPro" id="IPR047196">
    <property type="entry name" value="YidC_ALB_C"/>
</dbReference>
<feature type="domain" description="Membrane insertase YidC N-terminal" evidence="15">
    <location>
        <begin position="258"/>
        <end position="320"/>
    </location>
</feature>
<protein>
    <recommendedName>
        <fullName evidence="3 13">Membrane protein insertase YidC</fullName>
    </recommendedName>
    <alternativeName>
        <fullName evidence="12 13">Foldase YidC</fullName>
    </alternativeName>
    <alternativeName>
        <fullName evidence="11 13">Membrane integrase YidC</fullName>
    </alternativeName>
    <alternativeName>
        <fullName evidence="13">Membrane protein YidC</fullName>
    </alternativeName>
</protein>
<dbReference type="Pfam" id="PF14849">
    <property type="entry name" value="YidC_periplas"/>
    <property type="match status" value="1"/>
</dbReference>
<dbReference type="GO" id="GO:0032977">
    <property type="term" value="F:membrane insertase activity"/>
    <property type="evidence" value="ECO:0007669"/>
    <property type="project" value="InterPro"/>
</dbReference>
<dbReference type="Pfam" id="PF02096">
    <property type="entry name" value="60KD_IMP"/>
    <property type="match status" value="1"/>
</dbReference>
<dbReference type="InterPro" id="IPR019998">
    <property type="entry name" value="Membr_insert_YidC"/>
</dbReference>
<dbReference type="InterPro" id="IPR028055">
    <property type="entry name" value="YidC/Oxa/ALB_C"/>
</dbReference>
<comment type="subunit">
    <text evidence="13">Interacts with the Sec translocase complex via SecD. Specifically interacts with transmembrane segments of nascent integral membrane proteins during membrane integration.</text>
</comment>
<dbReference type="EMBL" id="CP049075">
    <property type="protein sequence ID" value="QLI05660.1"/>
    <property type="molecule type" value="Genomic_DNA"/>
</dbReference>
<evidence type="ECO:0000256" key="13">
    <source>
        <dbReference type="HAMAP-Rule" id="MF_01810"/>
    </source>
</evidence>
<dbReference type="PRINTS" id="PR00701">
    <property type="entry name" value="60KDINNERMP"/>
</dbReference>
<organism evidence="16 17">
    <name type="scientific">Candidatus Campylobacter infans</name>
    <dbReference type="NCBI Taxonomy" id="2561898"/>
    <lineage>
        <taxon>Bacteria</taxon>
        <taxon>Pseudomonadati</taxon>
        <taxon>Campylobacterota</taxon>
        <taxon>Epsilonproteobacteria</taxon>
        <taxon>Campylobacterales</taxon>
        <taxon>Campylobacteraceae</taxon>
        <taxon>Campylobacter</taxon>
    </lineage>
</organism>
<keyword evidence="6 13" id="KW-0812">Transmembrane</keyword>
<dbReference type="Proteomes" id="UP000509414">
    <property type="component" value="Chromosome"/>
</dbReference>
<evidence type="ECO:0000259" key="14">
    <source>
        <dbReference type="Pfam" id="PF02096"/>
    </source>
</evidence>
<dbReference type="Gene3D" id="2.70.98.90">
    <property type="match status" value="1"/>
</dbReference>
<keyword evidence="7 13" id="KW-0653">Protein transport</keyword>
<keyword evidence="10 13" id="KW-0143">Chaperone</keyword>
<evidence type="ECO:0000256" key="6">
    <source>
        <dbReference type="ARBA" id="ARBA00022692"/>
    </source>
</evidence>
<feature type="transmembrane region" description="Helical" evidence="13">
    <location>
        <begin position="12"/>
        <end position="30"/>
    </location>
</feature>
<dbReference type="GO" id="GO:0005886">
    <property type="term" value="C:plasma membrane"/>
    <property type="evidence" value="ECO:0007669"/>
    <property type="project" value="UniProtKB-SubCell"/>
</dbReference>
<evidence type="ECO:0000256" key="4">
    <source>
        <dbReference type="ARBA" id="ARBA00022448"/>
    </source>
</evidence>
<sequence length="527" mass="59733">MIDKLSTQARLFIAIVLSMVFFVAYDYYFLPKKQLDQNSTSIEQNAQNTQNAPAIKQNAPDAQNAQNAPAQKQSKILVKISAPDFNASIDEFGRISNFILSNDKFKNEEGEQTTLIAPSHEPLPLEVRFANTELNNLAFKNTYSASSNELDLNTGAKSVILTQNLGDKTLIKEILFYPNGSYDLKVSVDADYFITAGHRPSAQVDGYTVHGTMLRTSSDSLEIIEDGDAKGDEVFRGIDLVASSDRYYTTLFYDENKNLEVYIQNAKDESTLAFIRTSGALMLKGFIGPKNNELLKSINPRLSDVVEYGWFTFISKPMFAFLNWLYGYLGNWGWAIVVLTLIIRVILFPLTYKGMVSMNKLKDIAPKMRELQAKYKGDPAKLNAHMMELYKKHGANPMGGCLPILLQIPVFFAIYRVLLNAIELKGAEWILWVNDLAIKDPYFVLPILMGASMYLQQRITPTTFSDPMQEKLMRWLPVIFTFFFLMFPAGLTLYWFINNLCSLLQQYLVNKMFAKHKAEEIAAHKQA</sequence>
<evidence type="ECO:0000256" key="2">
    <source>
        <dbReference type="ARBA" id="ARBA00010527"/>
    </source>
</evidence>
<dbReference type="InterPro" id="IPR038221">
    <property type="entry name" value="YidC_periplasmic_sf"/>
</dbReference>
<feature type="domain" description="Membrane insertase YidC/Oxa/ALB C-terminal" evidence="14">
    <location>
        <begin position="332"/>
        <end position="511"/>
    </location>
</feature>
<evidence type="ECO:0000313" key="16">
    <source>
        <dbReference type="EMBL" id="QLI05660.1"/>
    </source>
</evidence>
<dbReference type="RefSeq" id="WP_240156097.1">
    <property type="nucleotide sequence ID" value="NZ_CP049075.1"/>
</dbReference>
<comment type="function">
    <text evidence="13">Required for the insertion and/or proper folding and/or complex formation of integral membrane proteins into the membrane. Involved in integration of membrane proteins that insert both dependently and independently of the Sec translocase complex, as well as at least some lipoproteins. Aids folding of multispanning membrane proteins.</text>
</comment>
<accession>A0A7H9CHT3</accession>
<dbReference type="InterPro" id="IPR028053">
    <property type="entry name" value="Membr_insert_YidC_N"/>
</dbReference>
<gene>
    <name evidence="16" type="primary">oxaA</name>
    <name evidence="13" type="synonym">yidC</name>
    <name evidence="16" type="ORF">CINF_1170</name>
</gene>
<dbReference type="HAMAP" id="MF_01810">
    <property type="entry name" value="YidC_type1"/>
    <property type="match status" value="1"/>
</dbReference>